<evidence type="ECO:0000256" key="5">
    <source>
        <dbReference type="ARBA" id="ARBA00022984"/>
    </source>
</evidence>
<feature type="compositionally biased region" description="Polar residues" evidence="8">
    <location>
        <begin position="472"/>
        <end position="482"/>
    </location>
</feature>
<feature type="signal peptide" evidence="9">
    <location>
        <begin position="1"/>
        <end position="36"/>
    </location>
</feature>
<dbReference type="Pfam" id="PF03734">
    <property type="entry name" value="YkuD"/>
    <property type="match status" value="1"/>
</dbReference>
<dbReference type="CDD" id="cd16913">
    <property type="entry name" value="YkuD_like"/>
    <property type="match status" value="1"/>
</dbReference>
<name>A0A017TEX7_9BACT</name>
<dbReference type="GO" id="GO:0071555">
    <property type="term" value="P:cell wall organization"/>
    <property type="evidence" value="ECO:0007669"/>
    <property type="project" value="UniProtKB-UniRule"/>
</dbReference>
<dbReference type="InterPro" id="IPR050979">
    <property type="entry name" value="LD-transpeptidase"/>
</dbReference>
<evidence type="ECO:0000256" key="4">
    <source>
        <dbReference type="ARBA" id="ARBA00022960"/>
    </source>
</evidence>
<evidence type="ECO:0000256" key="6">
    <source>
        <dbReference type="ARBA" id="ARBA00023316"/>
    </source>
</evidence>
<feature type="chain" id="PRO_5001497213" description="L,D-TPase catalytic domain-containing protein" evidence="9">
    <location>
        <begin position="37"/>
        <end position="656"/>
    </location>
</feature>
<keyword evidence="3" id="KW-0808">Transferase</keyword>
<dbReference type="Proteomes" id="UP000019678">
    <property type="component" value="Unassembled WGS sequence"/>
</dbReference>
<comment type="caution">
    <text evidence="11">The sequence shown here is derived from an EMBL/GenBank/DDBJ whole genome shotgun (WGS) entry which is preliminary data.</text>
</comment>
<keyword evidence="6 7" id="KW-0961">Cell wall biogenesis/degradation</keyword>
<dbReference type="UniPathway" id="UPA00219"/>
<evidence type="ECO:0000256" key="3">
    <source>
        <dbReference type="ARBA" id="ARBA00022679"/>
    </source>
</evidence>
<dbReference type="GO" id="GO:0071972">
    <property type="term" value="F:peptidoglycan L,D-transpeptidase activity"/>
    <property type="evidence" value="ECO:0007669"/>
    <property type="project" value="TreeGrafter"/>
</dbReference>
<dbReference type="STRING" id="1192034.CAP_0215"/>
<keyword evidence="12" id="KW-1185">Reference proteome</keyword>
<evidence type="ECO:0000256" key="9">
    <source>
        <dbReference type="SAM" id="SignalP"/>
    </source>
</evidence>
<comment type="similarity">
    <text evidence="2">Belongs to the YkuD family.</text>
</comment>
<dbReference type="eggNOG" id="COG1376">
    <property type="taxonomic scope" value="Bacteria"/>
</dbReference>
<evidence type="ECO:0000256" key="1">
    <source>
        <dbReference type="ARBA" id="ARBA00004752"/>
    </source>
</evidence>
<evidence type="ECO:0000313" key="12">
    <source>
        <dbReference type="Proteomes" id="UP000019678"/>
    </source>
</evidence>
<proteinExistence type="inferred from homology"/>
<gene>
    <name evidence="11" type="ORF">CAP_0215</name>
</gene>
<comment type="pathway">
    <text evidence="1 7">Cell wall biogenesis; peptidoglycan biosynthesis.</text>
</comment>
<dbReference type="PANTHER" id="PTHR30582:SF2">
    <property type="entry name" value="L,D-TRANSPEPTIDASE YCIB-RELATED"/>
    <property type="match status" value="1"/>
</dbReference>
<feature type="active site" description="Proton donor/acceptor" evidence="7">
    <location>
        <position position="598"/>
    </location>
</feature>
<reference evidence="11 12" key="1">
    <citation type="submission" date="2013-05" db="EMBL/GenBank/DDBJ databases">
        <title>Genome assembly of Chondromyces apiculatus DSM 436.</title>
        <authorList>
            <person name="Sharma G."/>
            <person name="Khatri I."/>
            <person name="Kaur C."/>
            <person name="Mayilraj S."/>
            <person name="Subramanian S."/>
        </authorList>
    </citation>
    <scope>NUCLEOTIDE SEQUENCE [LARGE SCALE GENOMIC DNA]</scope>
    <source>
        <strain evidence="11 12">DSM 436</strain>
    </source>
</reference>
<keyword evidence="4 7" id="KW-0133">Cell shape</keyword>
<evidence type="ECO:0000259" key="10">
    <source>
        <dbReference type="PROSITE" id="PS52029"/>
    </source>
</evidence>
<feature type="region of interest" description="Disordered" evidence="8">
    <location>
        <begin position="469"/>
        <end position="572"/>
    </location>
</feature>
<feature type="active site" description="Nucleophile" evidence="7">
    <location>
        <position position="614"/>
    </location>
</feature>
<dbReference type="PANTHER" id="PTHR30582">
    <property type="entry name" value="L,D-TRANSPEPTIDASE"/>
    <property type="match status" value="1"/>
</dbReference>
<dbReference type="GO" id="GO:0016740">
    <property type="term" value="F:transferase activity"/>
    <property type="evidence" value="ECO:0007669"/>
    <property type="project" value="UniProtKB-KW"/>
</dbReference>
<protein>
    <recommendedName>
        <fullName evidence="10">L,D-TPase catalytic domain-containing protein</fullName>
    </recommendedName>
</protein>
<dbReference type="InterPro" id="IPR038063">
    <property type="entry name" value="Transpep_catalytic_dom"/>
</dbReference>
<sequence>MGALNPKLRHILPRQRSVRAAALLACLLLASVPACRRDAGPAESVDAGTDAEVTPVATQGLNALPVPPPPPDKPMLGVTAFVTNVYAEPRDTSKKLGYLRVGTKVARSDEPAGKAGCPGGWYQIHPRGYVCVGKDATLDLEDPLLKAASRGPNLRKALPYHYAFVRAVLPLYLRVPTADEQQKSEFKLKDHLDWFEQNKGMVQKVTLGATDVAIDERGVPLPGKKVGELGLGKNSLELGEGVLLGGETENDPIPFWLEGGKRAIPNISEFAVPDYAVFADRARRFTGLSLVGSFPTGPESLGRRFAITADMRLAPNTKIKPDTGSTWHGVELTEDFTLPLAFVRNRGVRTYQISGNKATPGEELELRSIHQLTGRLRKAEGVKYYRTKDKQFLSELDVGLAIAPDTWPEAAEKGEKWIEVSIKNQTLVLWEGKRPIYATLVSTGQAGMGDPKTTTATVRGVFRIRNKHISATMDSNESTSEGGQPDRVINASVSQSGPPKESPAKDKDSSPAAKKAGKGTKDAKGAKNAKAGGKDKPTAPVAPAAKDAGKNATAAPADAKVPRRGDGEYGVTRRRGEGTYKLRDVPYIQYFASGYALHTAYWHDVFGTPRSHGCINMSPVDGHRVFLWTEPAVPEGWHAAVTGEEMGEGTVVIVHE</sequence>
<accession>A0A017TEX7</accession>
<dbReference type="GO" id="GO:0008360">
    <property type="term" value="P:regulation of cell shape"/>
    <property type="evidence" value="ECO:0007669"/>
    <property type="project" value="UniProtKB-UniRule"/>
</dbReference>
<evidence type="ECO:0000256" key="7">
    <source>
        <dbReference type="PROSITE-ProRule" id="PRU01373"/>
    </source>
</evidence>
<evidence type="ECO:0000256" key="2">
    <source>
        <dbReference type="ARBA" id="ARBA00005992"/>
    </source>
</evidence>
<dbReference type="GO" id="GO:0005576">
    <property type="term" value="C:extracellular region"/>
    <property type="evidence" value="ECO:0007669"/>
    <property type="project" value="TreeGrafter"/>
</dbReference>
<dbReference type="SUPFAM" id="SSF141523">
    <property type="entry name" value="L,D-transpeptidase catalytic domain-like"/>
    <property type="match status" value="1"/>
</dbReference>
<dbReference type="GO" id="GO:0018104">
    <property type="term" value="P:peptidoglycan-protein cross-linking"/>
    <property type="evidence" value="ECO:0007669"/>
    <property type="project" value="TreeGrafter"/>
</dbReference>
<dbReference type="AlphaFoldDB" id="A0A017TEX7"/>
<evidence type="ECO:0000256" key="8">
    <source>
        <dbReference type="SAM" id="MobiDB-lite"/>
    </source>
</evidence>
<evidence type="ECO:0000313" key="11">
    <source>
        <dbReference type="EMBL" id="EYF07462.1"/>
    </source>
</evidence>
<dbReference type="Gene3D" id="2.40.440.10">
    <property type="entry name" value="L,D-transpeptidase catalytic domain-like"/>
    <property type="match status" value="2"/>
</dbReference>
<keyword evidence="5 7" id="KW-0573">Peptidoglycan synthesis</keyword>
<dbReference type="EMBL" id="ASRX01000010">
    <property type="protein sequence ID" value="EYF07462.1"/>
    <property type="molecule type" value="Genomic_DNA"/>
</dbReference>
<dbReference type="InterPro" id="IPR005490">
    <property type="entry name" value="LD_TPept_cat_dom"/>
</dbReference>
<dbReference type="PROSITE" id="PS52029">
    <property type="entry name" value="LD_TPASE"/>
    <property type="match status" value="1"/>
</dbReference>
<feature type="compositionally biased region" description="Low complexity" evidence="8">
    <location>
        <begin position="542"/>
        <end position="559"/>
    </location>
</feature>
<keyword evidence="9" id="KW-0732">Signal</keyword>
<organism evidence="11 12">
    <name type="scientific">Chondromyces apiculatus DSM 436</name>
    <dbReference type="NCBI Taxonomy" id="1192034"/>
    <lineage>
        <taxon>Bacteria</taxon>
        <taxon>Pseudomonadati</taxon>
        <taxon>Myxococcota</taxon>
        <taxon>Polyangia</taxon>
        <taxon>Polyangiales</taxon>
        <taxon>Polyangiaceae</taxon>
        <taxon>Chondromyces</taxon>
    </lineage>
</organism>
<feature type="domain" description="L,D-TPase catalytic" evidence="10">
    <location>
        <begin position="416"/>
        <end position="655"/>
    </location>
</feature>